<name>A0A6J1LC77_DROHY</name>
<evidence type="ECO:0000313" key="1">
    <source>
        <dbReference type="Proteomes" id="UP000504633"/>
    </source>
</evidence>
<organism evidence="1 2">
    <name type="scientific">Drosophila hydei</name>
    <name type="common">Fruit fly</name>
    <dbReference type="NCBI Taxonomy" id="7224"/>
    <lineage>
        <taxon>Eukaryota</taxon>
        <taxon>Metazoa</taxon>
        <taxon>Ecdysozoa</taxon>
        <taxon>Arthropoda</taxon>
        <taxon>Hexapoda</taxon>
        <taxon>Insecta</taxon>
        <taxon>Pterygota</taxon>
        <taxon>Neoptera</taxon>
        <taxon>Endopterygota</taxon>
        <taxon>Diptera</taxon>
        <taxon>Brachycera</taxon>
        <taxon>Muscomorpha</taxon>
        <taxon>Ephydroidea</taxon>
        <taxon>Drosophilidae</taxon>
        <taxon>Drosophila</taxon>
    </lineage>
</organism>
<keyword evidence="1" id="KW-1185">Reference proteome</keyword>
<dbReference type="PANTHER" id="PTHR20898">
    <property type="entry name" value="DAEDALUS ON 3-RELATED-RELATED"/>
    <property type="match status" value="1"/>
</dbReference>
<dbReference type="OMA" id="SIDACRF"/>
<gene>
    <name evidence="2" type="primary">LOC111593958</name>
</gene>
<sequence length="159" mass="18488">MKATVKFTNIKCGSYNETLVKVEQCRLRAISRSKTVLNIALNLLVPVNNMKLHWQTKVWGNGYKPWLAEYKIDFCAFLRRANHPAVKILYDAFKPFTNLNHTCPLVGNIYVKDMFWDVSNYTLPMPTGDYLIILNWVTSNKTRVFTNVYLSFKQDLISD</sequence>
<dbReference type="KEGG" id="dhe:111593958"/>
<reference evidence="2" key="1">
    <citation type="submission" date="2025-08" db="UniProtKB">
        <authorList>
            <consortium name="RefSeq"/>
        </authorList>
    </citation>
    <scope>IDENTIFICATION</scope>
    <source>
        <strain evidence="2">15085-1641.00</strain>
        <tissue evidence="2">Whole body</tissue>
    </source>
</reference>
<dbReference type="InterPro" id="IPR010512">
    <property type="entry name" value="DUF1091"/>
</dbReference>
<evidence type="ECO:0000313" key="2">
    <source>
        <dbReference type="RefSeq" id="XP_023162817.2"/>
    </source>
</evidence>
<dbReference type="OrthoDB" id="7912113at2759"/>
<protein>
    <submittedName>
        <fullName evidence="2">Uncharacterized protein LOC111593958</fullName>
    </submittedName>
</protein>
<dbReference type="GeneID" id="111593958"/>
<dbReference type="PANTHER" id="PTHR20898:SF0">
    <property type="entry name" value="DAEDALUS ON 3-RELATED"/>
    <property type="match status" value="1"/>
</dbReference>
<dbReference type="SMART" id="SM00697">
    <property type="entry name" value="DM8"/>
    <property type="match status" value="1"/>
</dbReference>
<accession>A0A6J1LC77</accession>
<proteinExistence type="predicted"/>
<dbReference type="Proteomes" id="UP000504633">
    <property type="component" value="Unplaced"/>
</dbReference>
<dbReference type="AlphaFoldDB" id="A0A6J1LC77"/>
<dbReference type="RefSeq" id="XP_023162817.2">
    <property type="nucleotide sequence ID" value="XM_023307049.2"/>
</dbReference>
<dbReference type="Pfam" id="PF06477">
    <property type="entry name" value="DUF1091"/>
    <property type="match status" value="1"/>
</dbReference>